<evidence type="ECO:0000313" key="5">
    <source>
        <dbReference type="Proteomes" id="UP000248597"/>
    </source>
</evidence>
<reference evidence="4 5" key="1">
    <citation type="submission" date="2017-08" db="EMBL/GenBank/DDBJ databases">
        <title>Infants hospitalized years apart are colonized by the same room-sourced microbial strains.</title>
        <authorList>
            <person name="Brooks B."/>
            <person name="Olm M.R."/>
            <person name="Firek B.A."/>
            <person name="Baker R."/>
            <person name="Thomas B.C."/>
            <person name="Morowitz M.J."/>
            <person name="Banfield J.F."/>
        </authorList>
    </citation>
    <scope>NUCLEOTIDE SEQUENCE [LARGE SCALE GENOMIC DNA]</scope>
    <source>
        <strain evidence="4">S2_005_003_R2_47</strain>
    </source>
</reference>
<dbReference type="Gene3D" id="3.40.605.10">
    <property type="entry name" value="Aldehyde Dehydrogenase, Chain A, domain 1"/>
    <property type="match status" value="1"/>
</dbReference>
<dbReference type="InterPro" id="IPR015590">
    <property type="entry name" value="Aldehyde_DH_dom"/>
</dbReference>
<comment type="caution">
    <text evidence="4">The sequence shown here is derived from an EMBL/GenBank/DDBJ whole genome shotgun (WGS) entry which is preliminary data.</text>
</comment>
<evidence type="ECO:0000256" key="2">
    <source>
        <dbReference type="ARBA" id="ARBA00023002"/>
    </source>
</evidence>
<accession>A0A2W5KVE9</accession>
<dbReference type="InterPro" id="IPR016161">
    <property type="entry name" value="Ald_DH/histidinol_DH"/>
</dbReference>
<evidence type="ECO:0000259" key="3">
    <source>
        <dbReference type="Pfam" id="PF00171"/>
    </source>
</evidence>
<gene>
    <name evidence="4" type="ORF">DI569_16795</name>
</gene>
<proteinExistence type="inferred from homology"/>
<dbReference type="PANTHER" id="PTHR42804:SF1">
    <property type="entry name" value="ALDEHYDE DEHYDROGENASE-RELATED"/>
    <property type="match status" value="1"/>
</dbReference>
<dbReference type="InterPro" id="IPR016162">
    <property type="entry name" value="Ald_DH_N"/>
</dbReference>
<evidence type="ECO:0000256" key="1">
    <source>
        <dbReference type="ARBA" id="ARBA00009986"/>
    </source>
</evidence>
<feature type="non-terminal residue" evidence="4">
    <location>
        <position position="109"/>
    </location>
</feature>
<protein>
    <submittedName>
        <fullName evidence="4">Sorbosone dehydrogenase</fullName>
    </submittedName>
</protein>
<dbReference type="Proteomes" id="UP000248597">
    <property type="component" value="Unassembled WGS sequence"/>
</dbReference>
<sequence length="109" mass="11690">MVMTAHVKPKALENFKARDFRMLIDGAWTQGADNAIERVAPGHGVVVSRYPAGAKADAERAIAAARRAFDNGPWPNMTGAERSNILLKAADLIAARADELAFLDTIESG</sequence>
<organism evidence="4 5">
    <name type="scientific">Sphingopyxis macrogoltabida</name>
    <name type="common">Sphingomonas macrogoltabidus</name>
    <dbReference type="NCBI Taxonomy" id="33050"/>
    <lineage>
        <taxon>Bacteria</taxon>
        <taxon>Pseudomonadati</taxon>
        <taxon>Pseudomonadota</taxon>
        <taxon>Alphaproteobacteria</taxon>
        <taxon>Sphingomonadales</taxon>
        <taxon>Sphingomonadaceae</taxon>
        <taxon>Sphingopyxis</taxon>
    </lineage>
</organism>
<comment type="similarity">
    <text evidence="1">Belongs to the aldehyde dehydrogenase family.</text>
</comment>
<dbReference type="Pfam" id="PF00171">
    <property type="entry name" value="Aldedh"/>
    <property type="match status" value="1"/>
</dbReference>
<dbReference type="AlphaFoldDB" id="A0A2W5KVE9"/>
<feature type="domain" description="Aldehyde dehydrogenase" evidence="3">
    <location>
        <begin position="28"/>
        <end position="109"/>
    </location>
</feature>
<name>A0A2W5KVE9_SPHMC</name>
<dbReference type="GO" id="GO:0016491">
    <property type="term" value="F:oxidoreductase activity"/>
    <property type="evidence" value="ECO:0007669"/>
    <property type="project" value="UniProtKB-KW"/>
</dbReference>
<keyword evidence="2" id="KW-0560">Oxidoreductase</keyword>
<dbReference type="SUPFAM" id="SSF53720">
    <property type="entry name" value="ALDH-like"/>
    <property type="match status" value="1"/>
</dbReference>
<dbReference type="EMBL" id="QFPJ01000115">
    <property type="protein sequence ID" value="PZQ19989.1"/>
    <property type="molecule type" value="Genomic_DNA"/>
</dbReference>
<evidence type="ECO:0000313" key="4">
    <source>
        <dbReference type="EMBL" id="PZQ19989.1"/>
    </source>
</evidence>
<dbReference type="PANTHER" id="PTHR42804">
    <property type="entry name" value="ALDEHYDE DEHYDROGENASE"/>
    <property type="match status" value="1"/>
</dbReference>